<evidence type="ECO:0000259" key="5">
    <source>
        <dbReference type="Pfam" id="PF08241"/>
    </source>
</evidence>
<dbReference type="InterPro" id="IPR051419">
    <property type="entry name" value="Lys/N-term_MeTrsfase_sf"/>
</dbReference>
<dbReference type="AlphaFoldDB" id="A0AAD9MW83"/>
<dbReference type="InterPro" id="IPR013216">
    <property type="entry name" value="Methyltransf_11"/>
</dbReference>
<dbReference type="PANTHER" id="PTHR12176:SF78">
    <property type="entry name" value="EEF1A LYSINE AND N-TERMINAL METHYLTRANSFERASE"/>
    <property type="match status" value="1"/>
</dbReference>
<keyword evidence="4" id="KW-0511">Multifunctional enzyme</keyword>
<protein>
    <recommendedName>
        <fullName evidence="5">Methyltransferase type 11 domain-containing protein</fullName>
    </recommendedName>
</protein>
<comment type="caution">
    <text evidence="6">The sequence shown here is derived from an EMBL/GenBank/DDBJ whole genome shotgun (WGS) entry which is preliminary data.</text>
</comment>
<evidence type="ECO:0000256" key="2">
    <source>
        <dbReference type="ARBA" id="ARBA00022603"/>
    </source>
</evidence>
<dbReference type="FunFam" id="3.40.50.150:FF:000110">
    <property type="entry name" value="methyltransferase-like protein 13 isoform X1"/>
    <property type="match status" value="1"/>
</dbReference>
<dbReference type="Pfam" id="PF08241">
    <property type="entry name" value="Methyltransf_11"/>
    <property type="match status" value="1"/>
</dbReference>
<keyword evidence="3" id="KW-0808">Transferase</keyword>
<sequence length="678" mass="77147">MDLLPKTKSEFSSKEYWEKFFQKRGSKSFEWYGEYNQLSGILHKYMKPAEKVLVIGCGNSRLSADLYDIGYHSITNIDISDTVITQMINQNRKKRPNMQFLKMDVTKMEFDEGSFSVVFDKGTLDALMPDSDESTLTVVKQMFKEIDRVLRLGGRYMCVTLAQPHILQHVLEHFTELGWMVRVCRVPDKQEAEDTDFHLPIFVIVLTKFKKLPEMKQIIEISNFDDKVERLDTTDELIKGVQSLQQYGIIRQQLATKSHIEDHISLDLYCSSSSTPRYTLHIVDNPKHCKYKFAIFIVPEGRETEWLFCTNDGRRSLCKRAGHERLVIVTLHRDHQYSDGLEGVKKELSGKVMELAPPKLNDKQIPFLSVGDDINTRELCYRGNSEVSGEFLVEDVIVDGSTFRRLVFMNSPSVVQSEVKLVTAVTKKKISKKSDPETLTLDYYKAVVAGLALLQDMTSLLDSRVDVLLVGLGGGSLARYLHDHFSNVHVDVIELDPEIVRVATDWFGFTSDERLKVTVADGLGYIAGLAKQAQKKHVVILDVDSKDVSVGMTCPPEAFIQKDFLKNVDSILDSKGVLLLNLVCRNEQLKASVVNDIRSVFRHAYMLPNAEDINEVVYALPSHREKIPELSTKGELPKEVRKNVKHLQESIKLQGHRAKVKSCDILQLTKLLDNLKML</sequence>
<evidence type="ECO:0000313" key="7">
    <source>
        <dbReference type="Proteomes" id="UP001208570"/>
    </source>
</evidence>
<reference evidence="6" key="1">
    <citation type="journal article" date="2023" name="Mol. Biol. Evol.">
        <title>Third-Generation Sequencing Reveals the Adaptive Role of the Epigenome in Three Deep-Sea Polychaetes.</title>
        <authorList>
            <person name="Perez M."/>
            <person name="Aroh O."/>
            <person name="Sun Y."/>
            <person name="Lan Y."/>
            <person name="Juniper S.K."/>
            <person name="Young C.R."/>
            <person name="Angers B."/>
            <person name="Qian P.Y."/>
        </authorList>
    </citation>
    <scope>NUCLEOTIDE SEQUENCE</scope>
    <source>
        <strain evidence="6">P08H-3</strain>
    </source>
</reference>
<dbReference type="CDD" id="cd02440">
    <property type="entry name" value="AdoMet_MTases"/>
    <property type="match status" value="1"/>
</dbReference>
<dbReference type="EMBL" id="JAODUP010000689">
    <property type="protein sequence ID" value="KAK2145299.1"/>
    <property type="molecule type" value="Genomic_DNA"/>
</dbReference>
<dbReference type="GO" id="GO:0032259">
    <property type="term" value="P:methylation"/>
    <property type="evidence" value="ECO:0007669"/>
    <property type="project" value="UniProtKB-KW"/>
</dbReference>
<comment type="similarity">
    <text evidence="1">Belongs to the methyltransferase superfamily.</text>
</comment>
<dbReference type="SUPFAM" id="SSF53335">
    <property type="entry name" value="S-adenosyl-L-methionine-dependent methyltransferases"/>
    <property type="match status" value="2"/>
</dbReference>
<dbReference type="Gene3D" id="3.40.50.150">
    <property type="entry name" value="Vaccinia Virus protein VP39"/>
    <property type="match status" value="2"/>
</dbReference>
<organism evidence="6 7">
    <name type="scientific">Paralvinella palmiformis</name>
    <dbReference type="NCBI Taxonomy" id="53620"/>
    <lineage>
        <taxon>Eukaryota</taxon>
        <taxon>Metazoa</taxon>
        <taxon>Spiralia</taxon>
        <taxon>Lophotrochozoa</taxon>
        <taxon>Annelida</taxon>
        <taxon>Polychaeta</taxon>
        <taxon>Sedentaria</taxon>
        <taxon>Canalipalpata</taxon>
        <taxon>Terebellida</taxon>
        <taxon>Terebelliformia</taxon>
        <taxon>Alvinellidae</taxon>
        <taxon>Paralvinella</taxon>
    </lineage>
</organism>
<feature type="domain" description="Methyltransferase type 11" evidence="5">
    <location>
        <begin position="54"/>
        <end position="157"/>
    </location>
</feature>
<evidence type="ECO:0000256" key="1">
    <source>
        <dbReference type="ARBA" id="ARBA00008361"/>
    </source>
</evidence>
<gene>
    <name evidence="6" type="ORF">LSH36_689g00011</name>
</gene>
<evidence type="ECO:0000256" key="4">
    <source>
        <dbReference type="ARBA" id="ARBA00023268"/>
    </source>
</evidence>
<keyword evidence="2" id="KW-0489">Methyltransferase</keyword>
<name>A0AAD9MW83_9ANNE</name>
<dbReference type="GO" id="GO:0008168">
    <property type="term" value="F:methyltransferase activity"/>
    <property type="evidence" value="ECO:0007669"/>
    <property type="project" value="UniProtKB-KW"/>
</dbReference>
<dbReference type="NCBIfam" id="NF037959">
    <property type="entry name" value="MFS_SpdSyn"/>
    <property type="match status" value="1"/>
</dbReference>
<accession>A0AAD9MW83</accession>
<evidence type="ECO:0000313" key="6">
    <source>
        <dbReference type="EMBL" id="KAK2145299.1"/>
    </source>
</evidence>
<keyword evidence="7" id="KW-1185">Reference proteome</keyword>
<proteinExistence type="inferred from homology"/>
<dbReference type="InterPro" id="IPR029063">
    <property type="entry name" value="SAM-dependent_MTases_sf"/>
</dbReference>
<dbReference type="PANTHER" id="PTHR12176">
    <property type="entry name" value="SAM-DEPENDENT METHYLTRANSFERASE SUPERFAMILY PROTEIN"/>
    <property type="match status" value="1"/>
</dbReference>
<dbReference type="Proteomes" id="UP001208570">
    <property type="component" value="Unassembled WGS sequence"/>
</dbReference>
<evidence type="ECO:0000256" key="3">
    <source>
        <dbReference type="ARBA" id="ARBA00022679"/>
    </source>
</evidence>
<dbReference type="Pfam" id="PF01564">
    <property type="entry name" value="Spermine_synth"/>
    <property type="match status" value="1"/>
</dbReference>